<proteinExistence type="predicted"/>
<keyword evidence="2" id="KW-0677">Repeat</keyword>
<dbReference type="PROSITE" id="PS50294">
    <property type="entry name" value="WD_REPEATS_REGION"/>
    <property type="match status" value="4"/>
</dbReference>
<organism evidence="10 11">
    <name type="scientific">Paludisphaera mucosa</name>
    <dbReference type="NCBI Taxonomy" id="3030827"/>
    <lineage>
        <taxon>Bacteria</taxon>
        <taxon>Pseudomonadati</taxon>
        <taxon>Planctomycetota</taxon>
        <taxon>Planctomycetia</taxon>
        <taxon>Isosphaerales</taxon>
        <taxon>Isosphaeraceae</taxon>
        <taxon>Paludisphaera</taxon>
    </lineage>
</organism>
<dbReference type="InterPro" id="IPR019775">
    <property type="entry name" value="WD40_repeat_CS"/>
</dbReference>
<dbReference type="Proteomes" id="UP001216907">
    <property type="component" value="Unassembled WGS sequence"/>
</dbReference>
<keyword evidence="4 6" id="KW-0067">ATP-binding</keyword>
<evidence type="ECO:0000256" key="5">
    <source>
        <dbReference type="PROSITE-ProRule" id="PRU00221"/>
    </source>
</evidence>
<feature type="binding site" evidence="6">
    <location>
        <position position="83"/>
    </location>
    <ligand>
        <name>ATP</name>
        <dbReference type="ChEBI" id="CHEBI:30616"/>
    </ligand>
</feature>
<dbReference type="RefSeq" id="WP_277861379.1">
    <property type="nucleotide sequence ID" value="NZ_JARRAG010000002.1"/>
</dbReference>
<evidence type="ECO:0000256" key="2">
    <source>
        <dbReference type="ARBA" id="ARBA00022737"/>
    </source>
</evidence>
<reference evidence="10 11" key="1">
    <citation type="submission" date="2023-03" db="EMBL/GenBank/DDBJ databases">
        <title>Paludisphaera mucosa sp. nov. a novel planctomycete from northern fen.</title>
        <authorList>
            <person name="Ivanova A."/>
        </authorList>
    </citation>
    <scope>NUCLEOTIDE SEQUENCE [LARGE SCALE GENOMIC DNA]</scope>
    <source>
        <strain evidence="10 11">Pla2</strain>
    </source>
</reference>
<dbReference type="InterPro" id="IPR011009">
    <property type="entry name" value="Kinase-like_dom_sf"/>
</dbReference>
<dbReference type="SUPFAM" id="SSF56112">
    <property type="entry name" value="Protein kinase-like (PK-like)"/>
    <property type="match status" value="1"/>
</dbReference>
<dbReference type="GO" id="GO:0016301">
    <property type="term" value="F:kinase activity"/>
    <property type="evidence" value="ECO:0007669"/>
    <property type="project" value="UniProtKB-KW"/>
</dbReference>
<keyword evidence="8" id="KW-0472">Membrane</keyword>
<dbReference type="InterPro" id="IPR008271">
    <property type="entry name" value="Ser/Thr_kinase_AS"/>
</dbReference>
<dbReference type="Gene3D" id="2.130.10.10">
    <property type="entry name" value="YVTN repeat-like/Quinoprotein amine dehydrogenase"/>
    <property type="match status" value="3"/>
</dbReference>
<keyword evidence="8" id="KW-0812">Transmembrane</keyword>
<feature type="repeat" description="WD" evidence="5">
    <location>
        <begin position="886"/>
        <end position="927"/>
    </location>
</feature>
<evidence type="ECO:0000313" key="11">
    <source>
        <dbReference type="Proteomes" id="UP001216907"/>
    </source>
</evidence>
<dbReference type="InterPro" id="IPR001680">
    <property type="entry name" value="WD40_rpt"/>
</dbReference>
<keyword evidence="10" id="KW-0808">Transferase</keyword>
<protein>
    <submittedName>
        <fullName evidence="10">Protein kinase</fullName>
    </submittedName>
</protein>
<dbReference type="PROSITE" id="PS00108">
    <property type="entry name" value="PROTEIN_KINASE_ST"/>
    <property type="match status" value="1"/>
</dbReference>
<dbReference type="PROSITE" id="PS00678">
    <property type="entry name" value="WD_REPEATS_1"/>
    <property type="match status" value="2"/>
</dbReference>
<evidence type="ECO:0000256" key="4">
    <source>
        <dbReference type="ARBA" id="ARBA00022840"/>
    </source>
</evidence>
<gene>
    <name evidence="10" type="ORF">PZE19_14680</name>
</gene>
<feature type="repeat" description="WD" evidence="5">
    <location>
        <begin position="807"/>
        <end position="833"/>
    </location>
</feature>
<dbReference type="PROSITE" id="PS50082">
    <property type="entry name" value="WD_REPEATS_2"/>
    <property type="match status" value="6"/>
</dbReference>
<dbReference type="SMART" id="SM00220">
    <property type="entry name" value="S_TKc"/>
    <property type="match status" value="1"/>
</dbReference>
<dbReference type="InterPro" id="IPR015943">
    <property type="entry name" value="WD40/YVTN_repeat-like_dom_sf"/>
</dbReference>
<evidence type="ECO:0000256" key="3">
    <source>
        <dbReference type="ARBA" id="ARBA00022741"/>
    </source>
</evidence>
<feature type="compositionally biased region" description="Basic and acidic residues" evidence="7">
    <location>
        <begin position="1"/>
        <end position="12"/>
    </location>
</feature>
<feature type="region of interest" description="Disordered" evidence="7">
    <location>
        <begin position="1"/>
        <end position="41"/>
    </location>
</feature>
<dbReference type="InterPro" id="IPR036322">
    <property type="entry name" value="WD40_repeat_dom_sf"/>
</dbReference>
<dbReference type="PANTHER" id="PTHR19879:SF9">
    <property type="entry name" value="TRANSCRIPTION INITIATION FACTOR TFIID SUBUNIT 5"/>
    <property type="match status" value="1"/>
</dbReference>
<evidence type="ECO:0000256" key="7">
    <source>
        <dbReference type="SAM" id="MobiDB-lite"/>
    </source>
</evidence>
<feature type="repeat" description="WD" evidence="5">
    <location>
        <begin position="928"/>
        <end position="960"/>
    </location>
</feature>
<evidence type="ECO:0000313" key="10">
    <source>
        <dbReference type="EMBL" id="MDG3005030.1"/>
    </source>
</evidence>
<keyword evidence="1 5" id="KW-0853">WD repeat</keyword>
<dbReference type="Pfam" id="PF00400">
    <property type="entry name" value="WD40"/>
    <property type="match status" value="6"/>
</dbReference>
<dbReference type="SMART" id="SM00320">
    <property type="entry name" value="WD40"/>
    <property type="match status" value="10"/>
</dbReference>
<keyword evidence="10" id="KW-0418">Kinase</keyword>
<feature type="transmembrane region" description="Helical" evidence="8">
    <location>
        <begin position="340"/>
        <end position="363"/>
    </location>
</feature>
<dbReference type="EMBL" id="JARRAG010000002">
    <property type="protein sequence ID" value="MDG3005030.1"/>
    <property type="molecule type" value="Genomic_DNA"/>
</dbReference>
<name>A0ABT6FBV7_9BACT</name>
<evidence type="ECO:0000259" key="9">
    <source>
        <dbReference type="PROSITE" id="PS50011"/>
    </source>
</evidence>
<evidence type="ECO:0000256" key="6">
    <source>
        <dbReference type="PROSITE-ProRule" id="PRU10141"/>
    </source>
</evidence>
<dbReference type="CDD" id="cd00200">
    <property type="entry name" value="WD40"/>
    <property type="match status" value="1"/>
</dbReference>
<keyword evidence="3 6" id="KW-0547">Nucleotide-binding</keyword>
<sequence>MKHRDLRSDAHRTTAYFAESPSTHDANSRPNSAAESTPTGLDPDLRAALRWAGFEVLGELGRGATGIVYLARNVSLNRPCAIKTFLAGGGDATASARLRAEAESVARLRHPHVVQIYSVGEAAGRPFLELEHLPGGNLADARDGAPWPGRAAAALIETVARAVAEIHRLGIIHRDLKPANILLTTDGEPKVGDFGLAKSLASGPFLTEHGRFVGTPAYVAPEQARAGGEAVGATADVYSLGAILYELLAGRPPFLAATVLQTLELARRQEPVPPRRMQPDVPRDLETICLKCLHKDPWRRYPGAEALADDLHRFLAGLPILARPTGPVERACKWTRRRPAVAALSAALLATAALGLVSVAWQWRRAEGRAVAESAARREAARGQAQLAMDHGRALCEQGEIGRGLLWLTRSLELAADARDRSLDRAARINLADWSARIGPLPTRLQVPAPALGLAFGRDGRSLVARGGDGTTRCWDAEGRCGPERPSSLAGPDSDATVAVSPDGRLRVVAEGLVVRRETAAGEAVGPDLTLGSPARRVAFIGDGRRVLAATEDGRVLAWEPASARVSDLAPEDSAVTCLAVSSDGERFATGSEGGTVRLWDSTTLLHQGPAFKLAEAVTSLAFRPDGLALAVGLDDGAIRIWEVPRSGPATPPLRASGPVRTVAFSRDGTQLLAVGDRGLAWWDLDLAGGGGRPRLVGRACKRKAAGGGRQGATGVATISPDGRLIAMVAARPPGEGDAARIVLLDAETGAVLRESPGAPQPTSGLAFSPDSRRLLAWGPRPGTASIREVDATATPRPIFRTLGVAVHQAAFSPDGRAVLLGCRDGKARLWDVARDVEIPAEAQPYHAYPITAVAFDPWTSRIATGCHAGTVRLWDRASGAMLCDVRGNAGEVAAVAFSPDGRTLLTASHDATARFWDVDSGRQLGPPLHHADAVLCVAFHPDGRSVATGTRDGRAWLWKAPPAPMPGDLDRISRDVEARTGLTFVEPRHAPAAP</sequence>
<feature type="repeat" description="WD" evidence="5">
    <location>
        <begin position="569"/>
        <end position="601"/>
    </location>
</feature>
<keyword evidence="8" id="KW-1133">Transmembrane helix</keyword>
<dbReference type="Gene3D" id="1.10.510.10">
    <property type="entry name" value="Transferase(Phosphotransferase) domain 1"/>
    <property type="match status" value="1"/>
</dbReference>
<dbReference type="CDD" id="cd14014">
    <property type="entry name" value="STKc_PknB_like"/>
    <property type="match status" value="1"/>
</dbReference>
<dbReference type="PROSITE" id="PS50011">
    <property type="entry name" value="PROTEIN_KINASE_DOM"/>
    <property type="match status" value="1"/>
</dbReference>
<dbReference type="SUPFAM" id="SSF50978">
    <property type="entry name" value="WD40 repeat-like"/>
    <property type="match status" value="2"/>
</dbReference>
<dbReference type="Pfam" id="PF00069">
    <property type="entry name" value="Pkinase"/>
    <property type="match status" value="1"/>
</dbReference>
<evidence type="ECO:0000256" key="1">
    <source>
        <dbReference type="ARBA" id="ARBA00022574"/>
    </source>
</evidence>
<dbReference type="InterPro" id="IPR000719">
    <property type="entry name" value="Prot_kinase_dom"/>
</dbReference>
<accession>A0ABT6FBV7</accession>
<keyword evidence="11" id="KW-1185">Reference proteome</keyword>
<feature type="repeat" description="WD" evidence="5">
    <location>
        <begin position="844"/>
        <end position="885"/>
    </location>
</feature>
<evidence type="ECO:0000256" key="8">
    <source>
        <dbReference type="SAM" id="Phobius"/>
    </source>
</evidence>
<dbReference type="PROSITE" id="PS00107">
    <property type="entry name" value="PROTEIN_KINASE_ATP"/>
    <property type="match status" value="1"/>
</dbReference>
<dbReference type="Gene3D" id="3.30.200.20">
    <property type="entry name" value="Phosphorylase Kinase, domain 1"/>
    <property type="match status" value="1"/>
</dbReference>
<feature type="repeat" description="WD" evidence="5">
    <location>
        <begin position="618"/>
        <end position="644"/>
    </location>
</feature>
<feature type="compositionally biased region" description="Polar residues" evidence="7">
    <location>
        <begin position="20"/>
        <end position="39"/>
    </location>
</feature>
<comment type="caution">
    <text evidence="10">The sequence shown here is derived from an EMBL/GenBank/DDBJ whole genome shotgun (WGS) entry which is preliminary data.</text>
</comment>
<dbReference type="PANTHER" id="PTHR19879">
    <property type="entry name" value="TRANSCRIPTION INITIATION FACTOR TFIID"/>
    <property type="match status" value="1"/>
</dbReference>
<dbReference type="InterPro" id="IPR017441">
    <property type="entry name" value="Protein_kinase_ATP_BS"/>
</dbReference>
<feature type="domain" description="Protein kinase" evidence="9">
    <location>
        <begin position="54"/>
        <end position="315"/>
    </location>
</feature>